<proteinExistence type="predicted"/>
<accession>A0A0A9DMI2</accession>
<name>A0A0A9DMI2_ARUDO</name>
<protein>
    <submittedName>
        <fullName evidence="2">Uncharacterized protein</fullName>
    </submittedName>
</protein>
<evidence type="ECO:0000313" key="2">
    <source>
        <dbReference type="EMBL" id="JAD88996.1"/>
    </source>
</evidence>
<dbReference type="AlphaFoldDB" id="A0A0A9DMI2"/>
<feature type="region of interest" description="Disordered" evidence="1">
    <location>
        <begin position="1"/>
        <end position="46"/>
    </location>
</feature>
<sequence>MTTTQERIRNKAISVRPETRSASSCPKKQESDLLSFERSLTMTNMR</sequence>
<dbReference type="EMBL" id="GBRH01208899">
    <property type="protein sequence ID" value="JAD88996.1"/>
    <property type="molecule type" value="Transcribed_RNA"/>
</dbReference>
<organism evidence="2">
    <name type="scientific">Arundo donax</name>
    <name type="common">Giant reed</name>
    <name type="synonym">Donax arundinaceus</name>
    <dbReference type="NCBI Taxonomy" id="35708"/>
    <lineage>
        <taxon>Eukaryota</taxon>
        <taxon>Viridiplantae</taxon>
        <taxon>Streptophyta</taxon>
        <taxon>Embryophyta</taxon>
        <taxon>Tracheophyta</taxon>
        <taxon>Spermatophyta</taxon>
        <taxon>Magnoliopsida</taxon>
        <taxon>Liliopsida</taxon>
        <taxon>Poales</taxon>
        <taxon>Poaceae</taxon>
        <taxon>PACMAD clade</taxon>
        <taxon>Arundinoideae</taxon>
        <taxon>Arundineae</taxon>
        <taxon>Arundo</taxon>
    </lineage>
</organism>
<reference evidence="2" key="1">
    <citation type="submission" date="2014-09" db="EMBL/GenBank/DDBJ databases">
        <authorList>
            <person name="Magalhaes I.L.F."/>
            <person name="Oliveira U."/>
            <person name="Santos F.R."/>
            <person name="Vidigal T.H.D.A."/>
            <person name="Brescovit A.D."/>
            <person name="Santos A.J."/>
        </authorList>
    </citation>
    <scope>NUCLEOTIDE SEQUENCE</scope>
    <source>
        <tissue evidence="2">Shoot tissue taken approximately 20 cm above the soil surface</tissue>
    </source>
</reference>
<reference evidence="2" key="2">
    <citation type="journal article" date="2015" name="Data Brief">
        <title>Shoot transcriptome of the giant reed, Arundo donax.</title>
        <authorList>
            <person name="Barrero R.A."/>
            <person name="Guerrero F.D."/>
            <person name="Moolhuijzen P."/>
            <person name="Goolsby J.A."/>
            <person name="Tidwell J."/>
            <person name="Bellgard S.E."/>
            <person name="Bellgard M.I."/>
        </authorList>
    </citation>
    <scope>NUCLEOTIDE SEQUENCE</scope>
    <source>
        <tissue evidence="2">Shoot tissue taken approximately 20 cm above the soil surface</tissue>
    </source>
</reference>
<evidence type="ECO:0000256" key="1">
    <source>
        <dbReference type="SAM" id="MobiDB-lite"/>
    </source>
</evidence>